<dbReference type="PROSITE" id="PS51257">
    <property type="entry name" value="PROKAR_LIPOPROTEIN"/>
    <property type="match status" value="1"/>
</dbReference>
<evidence type="ECO:0000259" key="2">
    <source>
        <dbReference type="Pfam" id="PF13648"/>
    </source>
</evidence>
<accession>A0A2A4G5R7</accession>
<sequence>MKRFFLLPTLIITLFITSCSSDDNDDGTIDGSATLAGSWNLTEFYSEDGSFSTTILNIPVNFPMSITGKDYDLRIDIGENPNMVTGEGSYVTVASVDGLPDAEPVETTINASELEGKWSKNGNMLTVSQESEETVFEIVTLNDTELRLKQSFSEEADILEYSATLEADQYFVFTRVQ</sequence>
<feature type="chain" id="PRO_5012585021" description="Lipocalin-like domain-containing protein" evidence="1">
    <location>
        <begin position="22"/>
        <end position="177"/>
    </location>
</feature>
<comment type="caution">
    <text evidence="3">The sequence shown here is derived from an EMBL/GenBank/DDBJ whole genome shotgun (WGS) entry which is preliminary data.</text>
</comment>
<dbReference type="EMBL" id="NBWU01000005">
    <property type="protein sequence ID" value="PCE63326.1"/>
    <property type="molecule type" value="Genomic_DNA"/>
</dbReference>
<evidence type="ECO:0000256" key="1">
    <source>
        <dbReference type="SAM" id="SignalP"/>
    </source>
</evidence>
<dbReference type="Proteomes" id="UP000219559">
    <property type="component" value="Unassembled WGS sequence"/>
</dbReference>
<keyword evidence="4" id="KW-1185">Reference proteome</keyword>
<feature type="domain" description="Lipocalin-like" evidence="2">
    <location>
        <begin position="35"/>
        <end position="148"/>
    </location>
</feature>
<name>A0A2A4G5R7_9FLAO</name>
<keyword evidence="1" id="KW-0732">Signal</keyword>
<dbReference type="Pfam" id="PF13648">
    <property type="entry name" value="Lipocalin_4"/>
    <property type="match status" value="1"/>
</dbReference>
<dbReference type="OrthoDB" id="1177908at2"/>
<evidence type="ECO:0000313" key="4">
    <source>
        <dbReference type="Proteomes" id="UP000219559"/>
    </source>
</evidence>
<protein>
    <recommendedName>
        <fullName evidence="2">Lipocalin-like domain-containing protein</fullName>
    </recommendedName>
</protein>
<proteinExistence type="predicted"/>
<dbReference type="RefSeq" id="WP_097443281.1">
    <property type="nucleotide sequence ID" value="NZ_NBWU01000005.1"/>
</dbReference>
<feature type="signal peptide" evidence="1">
    <location>
        <begin position="1"/>
        <end position="21"/>
    </location>
</feature>
<dbReference type="AlphaFoldDB" id="A0A2A4G5R7"/>
<gene>
    <name evidence="3" type="ORF">B7P33_13995</name>
</gene>
<reference evidence="3 4" key="1">
    <citation type="submission" date="2017-04" db="EMBL/GenBank/DDBJ databases">
        <title>A new member of the family Flavobacteriaceae isolated from ascidians.</title>
        <authorList>
            <person name="Chen L."/>
        </authorList>
    </citation>
    <scope>NUCLEOTIDE SEQUENCE [LARGE SCALE GENOMIC DNA]</scope>
    <source>
        <strain evidence="3 4">HQA918</strain>
    </source>
</reference>
<dbReference type="InterPro" id="IPR024311">
    <property type="entry name" value="Lipocalin-like"/>
</dbReference>
<organism evidence="3 4">
    <name type="scientific">Sediminicola luteus</name>
    <dbReference type="NCBI Taxonomy" id="319238"/>
    <lineage>
        <taxon>Bacteria</taxon>
        <taxon>Pseudomonadati</taxon>
        <taxon>Bacteroidota</taxon>
        <taxon>Flavobacteriia</taxon>
        <taxon>Flavobacteriales</taxon>
        <taxon>Flavobacteriaceae</taxon>
        <taxon>Sediminicola</taxon>
    </lineage>
</organism>
<evidence type="ECO:0000313" key="3">
    <source>
        <dbReference type="EMBL" id="PCE63326.1"/>
    </source>
</evidence>